<dbReference type="AlphaFoldDB" id="A0A1H6WTP1"/>
<feature type="transmembrane region" description="Helical" evidence="5">
    <location>
        <begin position="105"/>
        <end position="121"/>
    </location>
</feature>
<feature type="transmembrane region" description="Helical" evidence="5">
    <location>
        <begin position="36"/>
        <end position="59"/>
    </location>
</feature>
<keyword evidence="2 5" id="KW-0812">Transmembrane</keyword>
<dbReference type="EMBL" id="FNYC01000005">
    <property type="protein sequence ID" value="SEJ19286.1"/>
    <property type="molecule type" value="Genomic_DNA"/>
</dbReference>
<evidence type="ECO:0000313" key="7">
    <source>
        <dbReference type="EMBL" id="SEJ19286.1"/>
    </source>
</evidence>
<evidence type="ECO:0000256" key="5">
    <source>
        <dbReference type="SAM" id="Phobius"/>
    </source>
</evidence>
<keyword evidence="8" id="KW-1185">Reference proteome</keyword>
<feature type="domain" description="NnrU" evidence="6">
    <location>
        <begin position="3"/>
        <end position="190"/>
    </location>
</feature>
<evidence type="ECO:0000256" key="4">
    <source>
        <dbReference type="ARBA" id="ARBA00023136"/>
    </source>
</evidence>
<dbReference type="STRING" id="529704.SAMN02927913_2663"/>
<name>A0A1H6WTP1_9GAMM</name>
<organism evidence="7 8">
    <name type="scientific">Frateuria terrea</name>
    <dbReference type="NCBI Taxonomy" id="529704"/>
    <lineage>
        <taxon>Bacteria</taxon>
        <taxon>Pseudomonadati</taxon>
        <taxon>Pseudomonadota</taxon>
        <taxon>Gammaproteobacteria</taxon>
        <taxon>Lysobacterales</taxon>
        <taxon>Rhodanobacteraceae</taxon>
        <taxon>Frateuria</taxon>
    </lineage>
</organism>
<gene>
    <name evidence="7" type="ORF">SAMN04487997_2686</name>
</gene>
<dbReference type="RefSeq" id="WP_091337776.1">
    <property type="nucleotide sequence ID" value="NZ_FNYC01000005.1"/>
</dbReference>
<reference evidence="7 8" key="1">
    <citation type="submission" date="2016-10" db="EMBL/GenBank/DDBJ databases">
        <authorList>
            <person name="de Groot N.N."/>
        </authorList>
    </citation>
    <scope>NUCLEOTIDE SEQUENCE [LARGE SCALE GENOMIC DNA]</scope>
    <source>
        <strain evidence="7 8">DSM 26515</strain>
    </source>
</reference>
<dbReference type="OrthoDB" id="5293641at2"/>
<feature type="transmembrane region" description="Helical" evidence="5">
    <location>
        <begin position="71"/>
        <end position="93"/>
    </location>
</feature>
<evidence type="ECO:0000256" key="1">
    <source>
        <dbReference type="ARBA" id="ARBA00004141"/>
    </source>
</evidence>
<feature type="transmembrane region" description="Helical" evidence="5">
    <location>
        <begin position="127"/>
        <end position="144"/>
    </location>
</feature>
<keyword evidence="3 5" id="KW-1133">Transmembrane helix</keyword>
<accession>A0A1H6WTP1</accession>
<comment type="subcellular location">
    <subcellularLocation>
        <location evidence="1">Membrane</location>
        <topology evidence="1">Multi-pass membrane protein</topology>
    </subcellularLocation>
</comment>
<evidence type="ECO:0000256" key="3">
    <source>
        <dbReference type="ARBA" id="ARBA00022989"/>
    </source>
</evidence>
<proteinExistence type="predicted"/>
<dbReference type="Pfam" id="PF07298">
    <property type="entry name" value="NnrU"/>
    <property type="match status" value="1"/>
</dbReference>
<protein>
    <submittedName>
        <fullName evidence="7">Uncharacterized membrane protein</fullName>
    </submittedName>
</protein>
<keyword evidence="4 5" id="KW-0472">Membrane</keyword>
<evidence type="ECO:0000256" key="2">
    <source>
        <dbReference type="ARBA" id="ARBA00022692"/>
    </source>
</evidence>
<dbReference type="InterPro" id="IPR009915">
    <property type="entry name" value="NnrU_dom"/>
</dbReference>
<dbReference type="Proteomes" id="UP000199420">
    <property type="component" value="Unassembled WGS sequence"/>
</dbReference>
<evidence type="ECO:0000313" key="8">
    <source>
        <dbReference type="Proteomes" id="UP000199420"/>
    </source>
</evidence>
<sequence>MQLMIYGLFVFLGVHALPLFFPHWRQRQIKRFGERPWKALFALVALAGLALVCIGFGRARQLPLALYVPPLALVHLNALFTLVAFVLVAAAYVPRNHIKSVLGQPMLLGVLVWASGHLLATGMLYDVVLFGAFLAWALPMAVWLRQRDRLTGMRYPPATLRGDALAVAIGVVAWAVFAFWLHRWLIGVDPMPGMH</sequence>
<evidence type="ECO:0000259" key="6">
    <source>
        <dbReference type="Pfam" id="PF07298"/>
    </source>
</evidence>
<feature type="transmembrane region" description="Helical" evidence="5">
    <location>
        <begin position="6"/>
        <end position="24"/>
    </location>
</feature>
<dbReference type="GO" id="GO:0016020">
    <property type="term" value="C:membrane"/>
    <property type="evidence" value="ECO:0007669"/>
    <property type="project" value="UniProtKB-SubCell"/>
</dbReference>
<feature type="transmembrane region" description="Helical" evidence="5">
    <location>
        <begin position="165"/>
        <end position="186"/>
    </location>
</feature>